<accession>A0AB34JXA4</accession>
<dbReference type="InterPro" id="IPR036514">
    <property type="entry name" value="SGNH_hydro_sf"/>
</dbReference>
<feature type="region of interest" description="Disordered" evidence="1">
    <location>
        <begin position="332"/>
        <end position="370"/>
    </location>
</feature>
<feature type="transmembrane region" description="Helical" evidence="2">
    <location>
        <begin position="441"/>
        <end position="463"/>
    </location>
</feature>
<dbReference type="Proteomes" id="UP001515480">
    <property type="component" value="Unassembled WGS sequence"/>
</dbReference>
<dbReference type="PANTHER" id="PTHR30383">
    <property type="entry name" value="THIOESTERASE 1/PROTEASE 1/LYSOPHOSPHOLIPASE L1"/>
    <property type="match status" value="1"/>
</dbReference>
<dbReference type="SUPFAM" id="SSF52266">
    <property type="entry name" value="SGNH hydrolase"/>
    <property type="match status" value="2"/>
</dbReference>
<evidence type="ECO:0000256" key="1">
    <source>
        <dbReference type="SAM" id="MobiDB-lite"/>
    </source>
</evidence>
<feature type="domain" description="SGNH hydrolase-type esterase" evidence="3">
    <location>
        <begin position="136"/>
        <end position="289"/>
    </location>
</feature>
<keyword evidence="5" id="KW-1185">Reference proteome</keyword>
<feature type="compositionally biased region" description="Polar residues" evidence="1">
    <location>
        <begin position="796"/>
        <end position="807"/>
    </location>
</feature>
<evidence type="ECO:0000313" key="4">
    <source>
        <dbReference type="EMBL" id="KAL1525054.1"/>
    </source>
</evidence>
<feature type="compositionally biased region" description="Basic residues" evidence="1">
    <location>
        <begin position="725"/>
        <end position="734"/>
    </location>
</feature>
<keyword evidence="2" id="KW-0472">Membrane</keyword>
<feature type="transmembrane region" description="Helical" evidence="2">
    <location>
        <begin position="483"/>
        <end position="502"/>
    </location>
</feature>
<organism evidence="4 5">
    <name type="scientific">Prymnesium parvum</name>
    <name type="common">Toxic golden alga</name>
    <dbReference type="NCBI Taxonomy" id="97485"/>
    <lineage>
        <taxon>Eukaryota</taxon>
        <taxon>Haptista</taxon>
        <taxon>Haptophyta</taxon>
        <taxon>Prymnesiophyceae</taxon>
        <taxon>Prymnesiales</taxon>
        <taxon>Prymnesiaceae</taxon>
        <taxon>Prymnesium</taxon>
    </lineage>
</organism>
<feature type="compositionally biased region" description="Polar residues" evidence="1">
    <location>
        <begin position="769"/>
        <end position="784"/>
    </location>
</feature>
<evidence type="ECO:0000256" key="2">
    <source>
        <dbReference type="SAM" id="Phobius"/>
    </source>
</evidence>
<proteinExistence type="predicted"/>
<dbReference type="AlphaFoldDB" id="A0AB34JXA4"/>
<dbReference type="InterPro" id="IPR051532">
    <property type="entry name" value="Ester_Hydrolysis_Enzymes"/>
</dbReference>
<feature type="compositionally biased region" description="Polar residues" evidence="1">
    <location>
        <begin position="736"/>
        <end position="751"/>
    </location>
</feature>
<evidence type="ECO:0000259" key="3">
    <source>
        <dbReference type="Pfam" id="PF13472"/>
    </source>
</evidence>
<feature type="transmembrane region" description="Helical" evidence="2">
    <location>
        <begin position="65"/>
        <end position="84"/>
    </location>
</feature>
<gene>
    <name evidence="4" type="ORF">AB1Y20_019927</name>
</gene>
<keyword evidence="2" id="KW-0812">Transmembrane</keyword>
<feature type="region of interest" description="Disordered" evidence="1">
    <location>
        <begin position="724"/>
        <end position="807"/>
    </location>
</feature>
<reference evidence="4 5" key="1">
    <citation type="journal article" date="2024" name="Science">
        <title>Giant polyketide synthase enzymes in the biosynthesis of giant marine polyether toxins.</title>
        <authorList>
            <person name="Fallon T.R."/>
            <person name="Shende V.V."/>
            <person name="Wierzbicki I.H."/>
            <person name="Pendleton A.L."/>
            <person name="Watervoot N.F."/>
            <person name="Auber R.P."/>
            <person name="Gonzalez D.J."/>
            <person name="Wisecaver J.H."/>
            <person name="Moore B.S."/>
        </authorList>
    </citation>
    <scope>NUCLEOTIDE SEQUENCE [LARGE SCALE GENOMIC DNA]</scope>
    <source>
        <strain evidence="4 5">12B1</strain>
    </source>
</reference>
<dbReference type="EMBL" id="JBGBPQ010000004">
    <property type="protein sequence ID" value="KAL1525054.1"/>
    <property type="molecule type" value="Genomic_DNA"/>
</dbReference>
<dbReference type="Gene3D" id="3.40.50.1110">
    <property type="entry name" value="SGNH hydrolase"/>
    <property type="match status" value="2"/>
</dbReference>
<feature type="transmembrane region" description="Helical" evidence="2">
    <location>
        <begin position="21"/>
        <end position="45"/>
    </location>
</feature>
<evidence type="ECO:0000313" key="5">
    <source>
        <dbReference type="Proteomes" id="UP001515480"/>
    </source>
</evidence>
<name>A0AB34JXA4_PRYPA</name>
<dbReference type="InterPro" id="IPR013830">
    <property type="entry name" value="SGNH_hydro"/>
</dbReference>
<sequence length="807" mass="88745">MADGKEQPVADEQPTRRGGSLCVLLFVLLLFPVSLPLIASIASAQTALLRSCKAAWWMRCLGMRLTAWVLHYVLMELVVLGLLGERGYYKQMLKVGQMKIDVLNEPEGRGECGQLVAPVGGPGKGNIVFIGSSLVTYWRRLAEDFQPMKVVNAGFGGCTTESCLHFFDELVTRFQPSMIVLYVGTNDLMLKRPPEVVVDGLVEFVKRVEKKCPPGTPVIYISIPTTVLHRTWGRRRVDAITAANGMAESFINSYKGPAPLAFISWESTRLSEPENFLHDGHHLHDEGHTALASLLKPTIMALQAKYPPQTKVQTPSMTMRRAGSRFVRRADIGVDSDGSPPGMKRATSKLVRRTERDTDNENVSPKLCTLGEGSISPELVQRQEESLAMSSALGLKRSATLNIVRRTNRETDIEEGSPYGTLNEVSPSPELAQLKGGNPAAMLLVMLLFPVFLPIIVMVAGGQASLLRSCNAAWWMRCLGMRLTAWVLHYVLMELVVLGLLGERGYYKQMLKVGQMKIDVLNEPEGRGECGQLVAPVGGPGKGNIVFIGSSLVTYWRRLAEDFQPMKVVNAGFGGCTTETCLHFFDELVTRFRPSMIVLYVGTNDMMLKRPPEVVLLGIQKFVKRVEKKCPPGTPVIYISIPTTVLHRTWGRRRVDAITAANGMVESFIKGYNGLARLAYVDMDRAGLSKPENFLHDGHHLHDEGHMRLAGLVKAALEGMIDTKQRKRAPRKRAANQGQKSTTDFARSATMTGGIMTVGPPSSGPERNGTLNQGMNCQSLQSPDRPSARARASLIVESSQKLHTASV</sequence>
<comment type="caution">
    <text evidence="4">The sequence shown here is derived from an EMBL/GenBank/DDBJ whole genome shotgun (WGS) entry which is preliminary data.</text>
</comment>
<feature type="domain" description="SGNH hydrolase-type esterase" evidence="3">
    <location>
        <begin position="554"/>
        <end position="706"/>
    </location>
</feature>
<protein>
    <recommendedName>
        <fullName evidence="3">SGNH hydrolase-type esterase domain-containing protein</fullName>
    </recommendedName>
</protein>
<keyword evidence="2" id="KW-1133">Transmembrane helix</keyword>
<dbReference type="Pfam" id="PF13472">
    <property type="entry name" value="Lipase_GDSL_2"/>
    <property type="match status" value="2"/>
</dbReference>